<dbReference type="GO" id="GO:0019509">
    <property type="term" value="P:L-methionine salvage from methylthioadenosine"/>
    <property type="evidence" value="ECO:0007669"/>
    <property type="project" value="UniProtKB-UniRule"/>
</dbReference>
<dbReference type="PANTHER" id="PTHR43475:SF1">
    <property type="entry name" value="METHYLTHIORIBOSE-1-PHOSPHATE ISOMERASE"/>
    <property type="match status" value="1"/>
</dbReference>
<dbReference type="InterPro" id="IPR000649">
    <property type="entry name" value="IF-2B-related"/>
</dbReference>
<dbReference type="FunFam" id="3.40.50.10470:FF:000006">
    <property type="entry name" value="Methylthioribose-1-phosphate isomerase"/>
    <property type="match status" value="1"/>
</dbReference>
<dbReference type="NCBIfam" id="TIGR00512">
    <property type="entry name" value="salvage_mtnA"/>
    <property type="match status" value="1"/>
</dbReference>
<dbReference type="Pfam" id="PF01008">
    <property type="entry name" value="IF-2B"/>
    <property type="match status" value="1"/>
</dbReference>
<evidence type="ECO:0000256" key="1">
    <source>
        <dbReference type="ARBA" id="ARBA00023235"/>
    </source>
</evidence>
<dbReference type="InterPro" id="IPR005251">
    <property type="entry name" value="IF-M1Pi"/>
</dbReference>
<keyword evidence="5" id="KW-0028">Amino-acid biosynthesis</keyword>
<accession>A0A1Y1SE32</accession>
<keyword evidence="1 5" id="KW-0413">Isomerase</keyword>
<feature type="binding site" evidence="5">
    <location>
        <begin position="51"/>
        <end position="53"/>
    </location>
    <ligand>
        <name>substrate</name>
    </ligand>
</feature>
<comment type="similarity">
    <text evidence="5">Belongs to the EIF-2B alpha/beta/delta subunits family. MtnA subfamily.</text>
</comment>
<dbReference type="EC" id="5.3.1.23" evidence="5"/>
<dbReference type="GO" id="GO:0046523">
    <property type="term" value="F:S-methyl-5-thioribose-1-phosphate isomerase activity"/>
    <property type="evidence" value="ECO:0007669"/>
    <property type="project" value="UniProtKB-UniRule"/>
</dbReference>
<comment type="catalytic activity">
    <reaction evidence="3">
        <text>5-(methylsulfanyl)-alpha-D-ribose 1-phosphate = 5-(methylsulfanyl)-D-ribulose 1-phosphate</text>
        <dbReference type="Rhea" id="RHEA:19989"/>
        <dbReference type="ChEBI" id="CHEBI:58533"/>
        <dbReference type="ChEBI" id="CHEBI:58548"/>
        <dbReference type="EC" id="5.3.1.23"/>
    </reaction>
    <physiologicalReaction direction="left-to-right" evidence="3">
        <dbReference type="Rhea" id="RHEA:19990"/>
    </physiologicalReaction>
</comment>
<dbReference type="OrthoDB" id="9803436at2"/>
<dbReference type="Proteomes" id="UP000192342">
    <property type="component" value="Unassembled WGS sequence"/>
</dbReference>
<dbReference type="AlphaFoldDB" id="A0A1Y1SE32"/>
<dbReference type="SUPFAM" id="SSF100950">
    <property type="entry name" value="NagB/RpiA/CoA transferase-like"/>
    <property type="match status" value="1"/>
</dbReference>
<dbReference type="InterPro" id="IPR027363">
    <property type="entry name" value="M1Pi_N"/>
</dbReference>
<evidence type="ECO:0000313" key="7">
    <source>
        <dbReference type="Proteomes" id="UP000192342"/>
    </source>
</evidence>
<dbReference type="STRING" id="1317117.ATO7_09497"/>
<dbReference type="RefSeq" id="WP_083561504.1">
    <property type="nucleotide sequence ID" value="NZ_AQQV01000002.1"/>
</dbReference>
<feature type="binding site" evidence="5">
    <location>
        <begin position="240"/>
        <end position="241"/>
    </location>
    <ligand>
        <name>substrate</name>
    </ligand>
</feature>
<evidence type="ECO:0000256" key="2">
    <source>
        <dbReference type="ARBA" id="ARBA00050906"/>
    </source>
</evidence>
<dbReference type="UniPathway" id="UPA00904">
    <property type="reaction ID" value="UER00874"/>
</dbReference>
<keyword evidence="5" id="KW-0486">Methionine biosynthesis</keyword>
<gene>
    <name evidence="5" type="primary">mtnA</name>
    <name evidence="6" type="ORF">ATO7_09497</name>
</gene>
<dbReference type="NCBIfam" id="NF004326">
    <property type="entry name" value="PRK05720.1"/>
    <property type="match status" value="1"/>
</dbReference>
<dbReference type="EMBL" id="AQQV01000002">
    <property type="protein sequence ID" value="ORE87265.1"/>
    <property type="molecule type" value="Genomic_DNA"/>
</dbReference>
<dbReference type="InterPro" id="IPR011559">
    <property type="entry name" value="Initiation_fac_2B_a/b/d"/>
</dbReference>
<reference evidence="6 7" key="1">
    <citation type="submission" date="2013-04" db="EMBL/GenBank/DDBJ databases">
        <title>Oceanococcus atlanticus 22II-S10r2 Genome Sequencing.</title>
        <authorList>
            <person name="Lai Q."/>
            <person name="Li G."/>
            <person name="Shao Z."/>
        </authorList>
    </citation>
    <scope>NUCLEOTIDE SEQUENCE [LARGE SCALE GENOMIC DNA]</scope>
    <source>
        <strain evidence="6 7">22II-S10r2</strain>
    </source>
</reference>
<comment type="pathway">
    <text evidence="5">Amino-acid biosynthesis; L-methionine biosynthesis via salvage pathway; L-methionine from S-methyl-5-thio-alpha-D-ribose 1-phosphate: step 1/6.</text>
</comment>
<comment type="catalytic activity">
    <reaction evidence="2">
        <text>5-deoxy-alpha-D-ribose 1-phosphate = 5-deoxy-D-ribulose 1-phosphate</text>
        <dbReference type="Rhea" id="RHEA:61296"/>
        <dbReference type="ChEBI" id="CHEBI:58749"/>
        <dbReference type="ChEBI" id="CHEBI:144504"/>
    </reaction>
    <physiologicalReaction direction="left-to-right" evidence="2">
        <dbReference type="Rhea" id="RHEA:61297"/>
    </physiologicalReaction>
</comment>
<dbReference type="HAMAP" id="MF_01678">
    <property type="entry name" value="Salvage_MtnA"/>
    <property type="match status" value="1"/>
</dbReference>
<feature type="binding site" evidence="5">
    <location>
        <position position="189"/>
    </location>
    <ligand>
        <name>substrate</name>
    </ligand>
</feature>
<proteinExistence type="inferred from homology"/>
<evidence type="ECO:0000256" key="3">
    <source>
        <dbReference type="ARBA" id="ARBA00051169"/>
    </source>
</evidence>
<feature type="site" description="Transition state stabilizer" evidence="5">
    <location>
        <position position="150"/>
    </location>
</feature>
<protein>
    <recommendedName>
        <fullName evidence="5">Methylthioribose-1-phosphate isomerase</fullName>
        <shortName evidence="5">M1Pi</shortName>
        <shortName evidence="5">MTR-1-P isomerase</shortName>
        <ecNumber evidence="5">5.3.1.23</ecNumber>
    </recommendedName>
    <alternativeName>
        <fullName evidence="5">S-methyl-5-thioribose-1-phosphate isomerase</fullName>
    </alternativeName>
</protein>
<dbReference type="InterPro" id="IPR037171">
    <property type="entry name" value="NagB/RpiA_transferase-like"/>
</dbReference>
<feature type="binding site" evidence="5">
    <location>
        <position position="88"/>
    </location>
    <ligand>
        <name>substrate</name>
    </ligand>
</feature>
<name>A0A1Y1SE32_9GAMM</name>
<evidence type="ECO:0000313" key="6">
    <source>
        <dbReference type="EMBL" id="ORE87265.1"/>
    </source>
</evidence>
<dbReference type="NCBIfam" id="TIGR00524">
    <property type="entry name" value="eIF-2B_rel"/>
    <property type="match status" value="1"/>
</dbReference>
<organism evidence="6 7">
    <name type="scientific">Oceanococcus atlanticus</name>
    <dbReference type="NCBI Taxonomy" id="1317117"/>
    <lineage>
        <taxon>Bacteria</taxon>
        <taxon>Pseudomonadati</taxon>
        <taxon>Pseudomonadota</taxon>
        <taxon>Gammaproteobacteria</taxon>
        <taxon>Chromatiales</taxon>
        <taxon>Oceanococcaceae</taxon>
        <taxon>Oceanococcus</taxon>
    </lineage>
</organism>
<dbReference type="PANTHER" id="PTHR43475">
    <property type="entry name" value="METHYLTHIORIBOSE-1-PHOSPHATE ISOMERASE"/>
    <property type="match status" value="1"/>
</dbReference>
<feature type="active site" description="Proton donor" evidence="5">
    <location>
        <position position="230"/>
    </location>
</feature>
<comment type="caution">
    <text evidence="6">The sequence shown here is derived from an EMBL/GenBank/DDBJ whole genome shotgun (WGS) entry which is preliminary data.</text>
</comment>
<comment type="function">
    <text evidence="4">Catalyzes the interconversion of methylthioribose-1-phosphate (MTR-1-P) into methylthioribulose-1-phosphate (MTRu-1-P). Also catalyzes the interconversion of 5-deoxyribose 1-phosphate and 5-deoxyribulose 1-phosphate. Part of a bifunctional DHAP-shunt salvage pathway for SAM by-products.</text>
</comment>
<evidence type="ECO:0000256" key="4">
    <source>
        <dbReference type="ARBA" id="ARBA00058145"/>
    </source>
</evidence>
<sequence length="341" mass="36298">MNPLDRRATSLRFIDQRLDILDQRLLPHEERWHRCDTPDELIGHIHSLAVRGAPLIGIAASLMVAQRALAGIPASQLLDELEALRASRPTAVNLMNYLDRLRPLLQQGADAAHIASCALAIFDQDQALCQAIGEAGLSVIPSASRVLTHCNTGSLATAGIGTALGIITLAHARGLKPNVWVDETRPLLQGSRLTAWELARADVPHRLICDNMAASLMAAGEVDLVLVGADRIAANGDTANKIGTYGLAVLAHHHKIPFYFAAPVTTIDPACPNGAAITIEQRQPDEVRGAKTAGGELLFSPPGTAVSNPAFDVTPASLISAWITDRGVHRQASELPVGDPY</sequence>
<evidence type="ECO:0000256" key="5">
    <source>
        <dbReference type="HAMAP-Rule" id="MF_01678"/>
    </source>
</evidence>
<keyword evidence="7" id="KW-1185">Reference proteome</keyword>
<dbReference type="Gene3D" id="3.40.50.10470">
    <property type="entry name" value="Translation initiation factor eif-2b, domain 2"/>
    <property type="match status" value="1"/>
</dbReference>
<dbReference type="InterPro" id="IPR042529">
    <property type="entry name" value="IF_2B-like_C"/>
</dbReference>
<dbReference type="Gene3D" id="1.20.120.420">
    <property type="entry name" value="translation initiation factor eif-2b, domain 1"/>
    <property type="match status" value="1"/>
</dbReference>